<feature type="compositionally biased region" description="Basic and acidic residues" evidence="1">
    <location>
        <begin position="250"/>
        <end position="274"/>
    </location>
</feature>
<dbReference type="Gramene" id="evm.model.05.217">
    <property type="protein sequence ID" value="cds.evm.model.05.217"/>
    <property type="gene ID" value="evm.TU.05.217"/>
</dbReference>
<dbReference type="Pfam" id="PF14111">
    <property type="entry name" value="DUF4283"/>
    <property type="match status" value="1"/>
</dbReference>
<dbReference type="PANTHER" id="PTHR31286">
    <property type="entry name" value="GLYCINE-RICH CELL WALL STRUCTURAL PROTEIN 1.8-LIKE"/>
    <property type="match status" value="1"/>
</dbReference>
<evidence type="ECO:0000256" key="1">
    <source>
        <dbReference type="SAM" id="MobiDB-lite"/>
    </source>
</evidence>
<name>A0A803PPI9_CANSA</name>
<organism evidence="3 4">
    <name type="scientific">Cannabis sativa</name>
    <name type="common">Hemp</name>
    <name type="synonym">Marijuana</name>
    <dbReference type="NCBI Taxonomy" id="3483"/>
    <lineage>
        <taxon>Eukaryota</taxon>
        <taxon>Viridiplantae</taxon>
        <taxon>Streptophyta</taxon>
        <taxon>Embryophyta</taxon>
        <taxon>Tracheophyta</taxon>
        <taxon>Spermatophyta</taxon>
        <taxon>Magnoliopsida</taxon>
        <taxon>eudicotyledons</taxon>
        <taxon>Gunneridae</taxon>
        <taxon>Pentapetalae</taxon>
        <taxon>rosids</taxon>
        <taxon>fabids</taxon>
        <taxon>Rosales</taxon>
        <taxon>Cannabaceae</taxon>
        <taxon>Cannabis</taxon>
    </lineage>
</organism>
<dbReference type="EMBL" id="UZAU01000409">
    <property type="status" value="NOT_ANNOTATED_CDS"/>
    <property type="molecule type" value="Genomic_DNA"/>
</dbReference>
<dbReference type="AlphaFoldDB" id="A0A803PPI9"/>
<feature type="compositionally biased region" description="Polar residues" evidence="1">
    <location>
        <begin position="235"/>
        <end position="244"/>
    </location>
</feature>
<feature type="domain" description="DUF4283" evidence="2">
    <location>
        <begin position="48"/>
        <end position="127"/>
    </location>
</feature>
<keyword evidence="4" id="KW-1185">Reference proteome</keyword>
<evidence type="ECO:0000313" key="4">
    <source>
        <dbReference type="Proteomes" id="UP000596661"/>
    </source>
</evidence>
<sequence length="390" mass="44227">MIRVRFWKENTQSSIRTNPKSWAKEVKQLEQMDFQTSAKKVWSKFKTNQKNSVVCIVLGANPPFRVFEGFIKRVWGNLGVEKIVRMHSEFTLVSFRDEETRDLILETGVIYFDKKPVILRPWTTDMDSARMVKSVPVWVRLNGLGLQYWGENNLSALVSTIGKPIMVDKVTANRTMVKYARVLVDMEISENSPKTIAYINERKQLAEQQVKYEWLPSKCKACDSLGHTHNKEQGPTENSKQQDIGSVPGDKCEEKEVAPTQDLKGKEQENKPEDTNWITPRKKGSKVVVNAGSKVVTRNGYEILLESDEGGLVTNNNMVKVVGNSGDFFCTPVYGSNNLAERKEMFEDLARLGHVNSPWLILGDFNAMFGFQDKNGGKPILAKDIEDAQQ</sequence>
<dbReference type="PANTHER" id="PTHR31286:SF165">
    <property type="entry name" value="DUF4283 DOMAIN-CONTAINING PROTEIN"/>
    <property type="match status" value="1"/>
</dbReference>
<reference evidence="3" key="2">
    <citation type="submission" date="2021-03" db="UniProtKB">
        <authorList>
            <consortium name="EnsemblPlants"/>
        </authorList>
    </citation>
    <scope>IDENTIFICATION</scope>
</reference>
<evidence type="ECO:0000259" key="2">
    <source>
        <dbReference type="Pfam" id="PF14111"/>
    </source>
</evidence>
<dbReference type="OMA" id="NTIWARV"/>
<proteinExistence type="predicted"/>
<reference evidence="3" key="1">
    <citation type="submission" date="2018-11" db="EMBL/GenBank/DDBJ databases">
        <authorList>
            <person name="Grassa J C."/>
        </authorList>
    </citation>
    <scope>NUCLEOTIDE SEQUENCE [LARGE SCALE GENOMIC DNA]</scope>
</reference>
<accession>A0A803PPI9</accession>
<feature type="region of interest" description="Disordered" evidence="1">
    <location>
        <begin position="229"/>
        <end position="279"/>
    </location>
</feature>
<dbReference type="InterPro" id="IPR040256">
    <property type="entry name" value="At4g02000-like"/>
</dbReference>
<evidence type="ECO:0000313" key="3">
    <source>
        <dbReference type="EnsemblPlants" id="cds.evm.model.05.217"/>
    </source>
</evidence>
<dbReference type="InterPro" id="IPR025558">
    <property type="entry name" value="DUF4283"/>
</dbReference>
<dbReference type="Proteomes" id="UP000596661">
    <property type="component" value="Chromosome 5"/>
</dbReference>
<dbReference type="EnsemblPlants" id="evm.model.05.217">
    <property type="protein sequence ID" value="cds.evm.model.05.217"/>
    <property type="gene ID" value="evm.TU.05.217"/>
</dbReference>
<protein>
    <recommendedName>
        <fullName evidence="2">DUF4283 domain-containing protein</fullName>
    </recommendedName>
</protein>